<dbReference type="InterPro" id="IPR050278">
    <property type="entry name" value="Serine_Prot_S9B/DPPIV"/>
</dbReference>
<dbReference type="Gene3D" id="2.140.10.30">
    <property type="entry name" value="Dipeptidylpeptidase IV, N-terminal domain"/>
    <property type="match status" value="1"/>
</dbReference>
<dbReference type="InterPro" id="IPR011042">
    <property type="entry name" value="6-blade_b-propeller_TolB-like"/>
</dbReference>
<sequence>MRRLLLAALVAFTVLPVAAAESPAAASGPLDLETIMANPDWIGQAVENPYWSVDGRSLYYALKRDGSPVRDLYRVDPASGTSVKLDAAAMARADGPAVFDRAHRHAAFILHGDVFVVDLATGRRSQVTLTPQRESSPQFSADGRALQFRAGNDWYRYDLASAVTAPVALLKFADDPQAKKPDQLGELQLKLFKTLRDDKADEQALRDEGKALDAADPGRAPLPFWLGDKVTPVDTELSPDGRWMLLVTKPKDHAAGKAPLVNHYVTDSGYVEPEDARSYVGRNDPAPQSLLLLDLRDHRTYPLQTDGLPGIGEDPLAALRKQAVAALEKAGKTDQAEALKAPKLRPVRIVASSEDGGGGGIVWSDDGSQLAIQLRAIDNKDRWIATVDFANHKLVTQDRLTDRAWINWSFNEFGWLPDNRTLWFESEASGWAQLYVKPPGGKAHALTGTGYEVSDPVVSRDGKWFYLLANKQAPYSYDAYRLPTAGGELQRVTRYESLGCAECGVPFVLSPDGSKLAVLYSTSYIPPQLAVVDVDGSAAHELTDTRTAKYKAMHWVEPKFVKIPSSHGHFGIWAKYYQPADHDTSHSHPAVLFVHGAGYLQDVTKSWSYYFREQMFHNLLLQEGYVVLDMDYRASAGYGRAWRTAIYRQMGHPELEDLLDGKAWLVKHQGVDPQRVGIYGGSYGGFMTEMALLRAPGAFAAGAALRAPSDWTSYNDEYTSNILNDPQLDPEAYRTSSPIEYADQLQDPLLIAHGLIDNNVMASDSIRLYQRFIELHKKNFWISLYPVERHAFEHADSWHDEYRRIDELFNTYVKPLKADATGH</sequence>
<evidence type="ECO:0000259" key="2">
    <source>
        <dbReference type="Pfam" id="PF00326"/>
    </source>
</evidence>
<feature type="signal peptide" evidence="1">
    <location>
        <begin position="1"/>
        <end position="19"/>
    </location>
</feature>
<dbReference type="Gene3D" id="3.40.50.1820">
    <property type="entry name" value="alpha/beta hydrolase"/>
    <property type="match status" value="1"/>
</dbReference>
<dbReference type="Pfam" id="PF07676">
    <property type="entry name" value="PD40"/>
    <property type="match status" value="1"/>
</dbReference>
<feature type="domain" description="Peptidase S9 prolyl oligopeptidase catalytic" evidence="2">
    <location>
        <begin position="619"/>
        <end position="813"/>
    </location>
</feature>
<dbReference type="InterPro" id="IPR029058">
    <property type="entry name" value="AB_hydrolase_fold"/>
</dbReference>
<keyword evidence="5" id="KW-1185">Reference proteome</keyword>
<evidence type="ECO:0000313" key="4">
    <source>
        <dbReference type="EMBL" id="MFC5527757.1"/>
    </source>
</evidence>
<proteinExistence type="predicted"/>
<dbReference type="RefSeq" id="WP_377322670.1">
    <property type="nucleotide sequence ID" value="NZ_JBHSNF010000006.1"/>
</dbReference>
<dbReference type="InterPro" id="IPR001375">
    <property type="entry name" value="Peptidase_S9_cat"/>
</dbReference>
<evidence type="ECO:0000256" key="1">
    <source>
        <dbReference type="SAM" id="SignalP"/>
    </source>
</evidence>
<dbReference type="Pfam" id="PF00326">
    <property type="entry name" value="Peptidase_S9"/>
    <property type="match status" value="1"/>
</dbReference>
<dbReference type="PANTHER" id="PTHR11731">
    <property type="entry name" value="PROTEASE FAMILY S9B,C DIPEPTIDYL-PEPTIDASE IV-RELATED"/>
    <property type="match status" value="1"/>
</dbReference>
<evidence type="ECO:0000259" key="3">
    <source>
        <dbReference type="Pfam" id="PF00930"/>
    </source>
</evidence>
<accession>A0ABW0QW19</accession>
<name>A0ABW0QW19_9GAMM</name>
<dbReference type="Pfam" id="PF00930">
    <property type="entry name" value="DPPIV_N"/>
    <property type="match status" value="1"/>
</dbReference>
<evidence type="ECO:0000313" key="5">
    <source>
        <dbReference type="Proteomes" id="UP001596114"/>
    </source>
</evidence>
<comment type="caution">
    <text evidence="4">The sequence shown here is derived from an EMBL/GenBank/DDBJ whole genome shotgun (WGS) entry which is preliminary data.</text>
</comment>
<dbReference type="InterPro" id="IPR002469">
    <property type="entry name" value="Peptidase_S9B_N"/>
</dbReference>
<reference evidence="5" key="1">
    <citation type="journal article" date="2019" name="Int. J. Syst. Evol. Microbiol.">
        <title>The Global Catalogue of Microorganisms (GCM) 10K type strain sequencing project: providing services to taxonomists for standard genome sequencing and annotation.</title>
        <authorList>
            <consortium name="The Broad Institute Genomics Platform"/>
            <consortium name="The Broad Institute Genome Sequencing Center for Infectious Disease"/>
            <person name="Wu L."/>
            <person name="Ma J."/>
        </authorList>
    </citation>
    <scope>NUCLEOTIDE SEQUENCE [LARGE SCALE GENOMIC DNA]</scope>
    <source>
        <strain evidence="5">CGMCC 1.16619</strain>
    </source>
</reference>
<protein>
    <submittedName>
        <fullName evidence="4">S9 family peptidase</fullName>
    </submittedName>
</protein>
<gene>
    <name evidence="4" type="ORF">ACFPPA_18580</name>
</gene>
<dbReference type="EMBL" id="JBHSNF010000006">
    <property type="protein sequence ID" value="MFC5527757.1"/>
    <property type="molecule type" value="Genomic_DNA"/>
</dbReference>
<dbReference type="Proteomes" id="UP001596114">
    <property type="component" value="Unassembled WGS sequence"/>
</dbReference>
<dbReference type="PANTHER" id="PTHR11731:SF193">
    <property type="entry name" value="DIPEPTIDYL PEPTIDASE 9"/>
    <property type="match status" value="1"/>
</dbReference>
<dbReference type="SUPFAM" id="SSF82171">
    <property type="entry name" value="DPP6 N-terminal domain-like"/>
    <property type="match status" value="1"/>
</dbReference>
<feature type="chain" id="PRO_5045457005" evidence="1">
    <location>
        <begin position="20"/>
        <end position="823"/>
    </location>
</feature>
<feature type="domain" description="Dipeptidylpeptidase IV N-terminal" evidence="3">
    <location>
        <begin position="361"/>
        <end position="526"/>
    </location>
</feature>
<dbReference type="SUPFAM" id="SSF53474">
    <property type="entry name" value="alpha/beta-Hydrolases"/>
    <property type="match status" value="1"/>
</dbReference>
<dbReference type="Gene3D" id="2.120.10.30">
    <property type="entry name" value="TolB, C-terminal domain"/>
    <property type="match status" value="1"/>
</dbReference>
<keyword evidence="1" id="KW-0732">Signal</keyword>
<dbReference type="InterPro" id="IPR011659">
    <property type="entry name" value="WD40"/>
</dbReference>
<organism evidence="4 5">
    <name type="scientific">Rhodanobacter ginsengisoli</name>
    <dbReference type="NCBI Taxonomy" id="418646"/>
    <lineage>
        <taxon>Bacteria</taxon>
        <taxon>Pseudomonadati</taxon>
        <taxon>Pseudomonadota</taxon>
        <taxon>Gammaproteobacteria</taxon>
        <taxon>Lysobacterales</taxon>
        <taxon>Rhodanobacteraceae</taxon>
        <taxon>Rhodanobacter</taxon>
    </lineage>
</organism>